<keyword evidence="5" id="KW-1185">Reference proteome</keyword>
<dbReference type="GO" id="GO:0004222">
    <property type="term" value="F:metalloendopeptidase activity"/>
    <property type="evidence" value="ECO:0007669"/>
    <property type="project" value="InterPro"/>
</dbReference>
<feature type="domain" description="Peptidase M12A" evidence="3">
    <location>
        <begin position="127"/>
        <end position="214"/>
    </location>
</feature>
<feature type="signal peptide" evidence="2">
    <location>
        <begin position="1"/>
        <end position="18"/>
    </location>
</feature>
<dbReference type="Gene3D" id="3.40.390.10">
    <property type="entry name" value="Collagenase (Catalytic Domain)"/>
    <property type="match status" value="1"/>
</dbReference>
<reference evidence="4 5" key="1">
    <citation type="submission" date="2018-11" db="EMBL/GenBank/DDBJ databases">
        <authorList>
            <consortium name="Pathogen Informatics"/>
        </authorList>
    </citation>
    <scope>NUCLEOTIDE SEQUENCE [LARGE SCALE GENOMIC DNA]</scope>
</reference>
<dbReference type="OrthoDB" id="5851760at2759"/>
<gene>
    <name evidence="4" type="ORF">CGOC_LOCUS1844</name>
</gene>
<evidence type="ECO:0000259" key="3">
    <source>
        <dbReference type="PROSITE" id="PS51864"/>
    </source>
</evidence>
<protein>
    <recommendedName>
        <fullName evidence="3">Peptidase M12A domain-containing protein</fullName>
    </recommendedName>
</protein>
<organism evidence="4 5">
    <name type="scientific">Cylicostephanus goldi</name>
    <name type="common">Nematode worm</name>
    <dbReference type="NCBI Taxonomy" id="71465"/>
    <lineage>
        <taxon>Eukaryota</taxon>
        <taxon>Metazoa</taxon>
        <taxon>Ecdysozoa</taxon>
        <taxon>Nematoda</taxon>
        <taxon>Chromadorea</taxon>
        <taxon>Rhabditida</taxon>
        <taxon>Rhabditina</taxon>
        <taxon>Rhabditomorpha</taxon>
        <taxon>Strongyloidea</taxon>
        <taxon>Strongylidae</taxon>
        <taxon>Cylicostephanus</taxon>
    </lineage>
</organism>
<evidence type="ECO:0000313" key="4">
    <source>
        <dbReference type="EMBL" id="VDK50673.1"/>
    </source>
</evidence>
<sequence length="214" mass="24728">MKTLLFLVLLAYADAGLAISKRKEAMRKLSRIKTTLNKAKLLYIRERFDSLKNRVATKLATPKRKATLAAAMRKLKAPKKDRKLGNSIEDVNSRSRIGDFLYERDMVLTIAQAEELLQDVDARRRRQAFRDSNYPYTIWQEGVHYSFHDNATAKVRSVFRKAIKAWSKNTCIDFYEKEERIEVMVEDGCWSHVGNVHKVQELSLGDGCESVRDL</sequence>
<dbReference type="InterPro" id="IPR001506">
    <property type="entry name" value="Peptidase_M12A"/>
</dbReference>
<keyword evidence="2" id="KW-0732">Signal</keyword>
<dbReference type="Proteomes" id="UP000271889">
    <property type="component" value="Unassembled WGS sequence"/>
</dbReference>
<accession>A0A3P6R5E7</accession>
<feature type="chain" id="PRO_5017984828" description="Peptidase M12A domain-containing protein" evidence="2">
    <location>
        <begin position="19"/>
        <end position="214"/>
    </location>
</feature>
<dbReference type="Pfam" id="PF01400">
    <property type="entry name" value="Astacin"/>
    <property type="match status" value="1"/>
</dbReference>
<dbReference type="InterPro" id="IPR024079">
    <property type="entry name" value="MetalloPept_cat_dom_sf"/>
</dbReference>
<proteinExistence type="predicted"/>
<evidence type="ECO:0000256" key="1">
    <source>
        <dbReference type="PROSITE-ProRule" id="PRU01211"/>
    </source>
</evidence>
<dbReference type="EMBL" id="UYRV01003767">
    <property type="protein sequence ID" value="VDK50673.1"/>
    <property type="molecule type" value="Genomic_DNA"/>
</dbReference>
<dbReference type="GO" id="GO:0006508">
    <property type="term" value="P:proteolysis"/>
    <property type="evidence" value="ECO:0007669"/>
    <property type="project" value="InterPro"/>
</dbReference>
<dbReference type="SUPFAM" id="SSF55486">
    <property type="entry name" value="Metalloproteases ('zincins'), catalytic domain"/>
    <property type="match status" value="1"/>
</dbReference>
<dbReference type="PANTHER" id="PTHR10127">
    <property type="entry name" value="DISCOIDIN, CUB, EGF, LAMININ , AND ZINC METALLOPROTEASE DOMAIN CONTAINING"/>
    <property type="match status" value="1"/>
</dbReference>
<evidence type="ECO:0000313" key="5">
    <source>
        <dbReference type="Proteomes" id="UP000271889"/>
    </source>
</evidence>
<evidence type="ECO:0000256" key="2">
    <source>
        <dbReference type="SAM" id="SignalP"/>
    </source>
</evidence>
<dbReference type="PANTHER" id="PTHR10127:SF891">
    <property type="entry name" value="ZINC METALLOPROTEINASE NAS-29"/>
    <property type="match status" value="1"/>
</dbReference>
<dbReference type="AlphaFoldDB" id="A0A3P6R5E7"/>
<dbReference type="PROSITE" id="PS51864">
    <property type="entry name" value="ASTACIN"/>
    <property type="match status" value="1"/>
</dbReference>
<comment type="caution">
    <text evidence="1">Lacks conserved residue(s) required for the propagation of feature annotation.</text>
</comment>
<name>A0A3P6R5E7_CYLGO</name>